<evidence type="ECO:0000259" key="2">
    <source>
        <dbReference type="PROSITE" id="PS51898"/>
    </source>
</evidence>
<dbReference type="InterPro" id="IPR013762">
    <property type="entry name" value="Integrase-like_cat_sf"/>
</dbReference>
<dbReference type="SUPFAM" id="SSF56349">
    <property type="entry name" value="DNA breaking-rejoining enzymes"/>
    <property type="match status" value="1"/>
</dbReference>
<keyword evidence="4" id="KW-1185">Reference proteome</keyword>
<feature type="domain" description="Tyr recombinase" evidence="2">
    <location>
        <begin position="510"/>
        <end position="756"/>
    </location>
</feature>
<evidence type="ECO:0000313" key="4">
    <source>
        <dbReference type="Proteomes" id="UP000036406"/>
    </source>
</evidence>
<dbReference type="Gene3D" id="1.10.443.10">
    <property type="entry name" value="Intergrase catalytic core"/>
    <property type="match status" value="1"/>
</dbReference>
<evidence type="ECO:0000313" key="3">
    <source>
        <dbReference type="EMBL" id="AKO51376.1"/>
    </source>
</evidence>
<dbReference type="InterPro" id="IPR002104">
    <property type="entry name" value="Integrase_catalytic"/>
</dbReference>
<proteinExistence type="predicted"/>
<evidence type="ECO:0000256" key="1">
    <source>
        <dbReference type="ARBA" id="ARBA00023172"/>
    </source>
</evidence>
<dbReference type="EMBL" id="CP011494">
    <property type="protein sequence ID" value="AKO51376.1"/>
    <property type="molecule type" value="Genomic_DNA"/>
</dbReference>
<dbReference type="GO" id="GO:0015074">
    <property type="term" value="P:DNA integration"/>
    <property type="evidence" value="ECO:0007669"/>
    <property type="project" value="InterPro"/>
</dbReference>
<dbReference type="GO" id="GO:0006310">
    <property type="term" value="P:DNA recombination"/>
    <property type="evidence" value="ECO:0007669"/>
    <property type="project" value="UniProtKB-KW"/>
</dbReference>
<sequence length="1127" mass="128221">MTTEAEVWIGWTTKRAKVPNPKDDRVFGDQQRSINRATNRAHDEDVVIERLREHYPALYRGDEDVFFSDNEMAGLLERVLDGRGGHSYRNRHNFLIKGLMKGNRTLGWRMKVPAPITVALPEQSLFTPESYAELGGGDALYEAFWGDLHTPIPGGALSPQSRDAGQLLFSCLMDSACISPFWFKALPASIRRGCSVHGDLVWLDLEPEPSEDSTDIDGHRRFFPAPITQLLLQRWSDRWHQKGGGTSWPLEVKSQDSISAKTLLLQYSDMLSKAMGLRKVSHSRLISVTETRAAQQMPTVLVHYLRSPKLGKSVSEINFLRLISGEYPKETYKSVMSELGEMPVHKKGFELTPTGSNDEFPDQMALFRRLKIIMNEKKQGTKKPVEQKKTLSAVQAFYAENALTPILQLLIIWACAYLETGGGSGKGLAATAVRYLDRIGKPLVAQASAIMYPGSMDSDQWQDVYDNSLSYGSGMTGADAGQLAQFFRFLTVNYSVPAVEFDRILGSNNVDASILTPREYDAVKKFLRQRPKDELSDVYELVLILGYRCGLRRSEVWSRVIKDFDGFDNPLISKVELLARPNKWANIKSWCGTRRLPLWLLLDDTELELLKSFYRRRRDRVVGSSAHHAVFANDMATGEPFDEGVVFDIITKTIQFVTGDDRFRFHHLRHSFVSITFLRLMESKFQKHLPKSWIYDAQGKPLLPHSEEFLAELVSAPHSTCPLSVVSMWAGHASVRETLRSYSHLLDWIVRSYSWDRKNPELTIASQSALLGKSVKAVEKYRYRNLEEGELHLHAADVCNLFVQQWRKTTLKKLPFLIERPSCVVDTGALQEEVWHPKERLLAAYELAYSSEEMIQNLAGERQPRGLEAAASKLNVPIKDAVRWMSNANILMSMRTSRKRDPIADHIFTGPIPKRTRMSVETMGVKRSLDQKDLLAGYPELRAFIAPPRTPTGRKYSALWYATLLAWEKESTEEAQNTMRMVLEHSQRIRARIKVRSIDNQIKYKKLLERLGLKKRLRLIVNCLPSADKSRIRKYWAAVYDLPLSAVSISTAEDVNARLGVDGRSHLYIEELDCLVQYSKEGKKNHDAFWWAFRFALMSALTVTGKLHTKCTMGDKDSRVLTEFDES</sequence>
<gene>
    <name evidence="3" type="ORF">ABA45_02220</name>
</gene>
<dbReference type="GO" id="GO:0003677">
    <property type="term" value="F:DNA binding"/>
    <property type="evidence" value="ECO:0007669"/>
    <property type="project" value="InterPro"/>
</dbReference>
<name>A0A0H4HXJ1_9GAMM</name>
<accession>A0A0H4HXJ1</accession>
<dbReference type="PATRIC" id="fig|330734.3.peg.495"/>
<protein>
    <recommendedName>
        <fullName evidence="2">Tyr recombinase domain-containing protein</fullName>
    </recommendedName>
</protein>
<reference evidence="3 4" key="1">
    <citation type="submission" date="2015-05" db="EMBL/GenBank/DDBJ databases">
        <title>Complete genome of Marinobacter psychrophilus strain 20041T isolated from sea-ice of the Canadian Basin.</title>
        <authorList>
            <person name="Song L."/>
            <person name="Ren L."/>
            <person name="Yu Y."/>
            <person name="Wang X."/>
        </authorList>
    </citation>
    <scope>NUCLEOTIDE SEQUENCE [LARGE SCALE GENOMIC DNA]</scope>
    <source>
        <strain evidence="3 4">20041</strain>
    </source>
</reference>
<dbReference type="InterPro" id="IPR011010">
    <property type="entry name" value="DNA_brk_join_enz"/>
</dbReference>
<dbReference type="RefSeq" id="WP_048384122.1">
    <property type="nucleotide sequence ID" value="NZ_CP011494.1"/>
</dbReference>
<dbReference type="AlphaFoldDB" id="A0A0H4HXJ1"/>
<organism evidence="3 4">
    <name type="scientific">Marinobacter psychrophilus</name>
    <dbReference type="NCBI Taxonomy" id="330734"/>
    <lineage>
        <taxon>Bacteria</taxon>
        <taxon>Pseudomonadati</taxon>
        <taxon>Pseudomonadota</taxon>
        <taxon>Gammaproteobacteria</taxon>
        <taxon>Pseudomonadales</taxon>
        <taxon>Marinobacteraceae</taxon>
        <taxon>Marinobacter</taxon>
    </lineage>
</organism>
<dbReference type="Proteomes" id="UP000036406">
    <property type="component" value="Chromosome"/>
</dbReference>
<dbReference type="PROSITE" id="PS51898">
    <property type="entry name" value="TYR_RECOMBINASE"/>
    <property type="match status" value="1"/>
</dbReference>
<dbReference type="STRING" id="330734.ABA45_02220"/>
<keyword evidence="1" id="KW-0233">DNA recombination</keyword>
<dbReference type="KEGG" id="mpq:ABA45_02220"/>